<keyword evidence="1" id="KW-1133">Transmembrane helix</keyword>
<sequence>MKKSSKKIFKNVLIFGTPIAMVAIGAAIAVPILINKKNDKKAEVKKSRDLEIFKKEGIWNVKYKLKNKVNDLNNISLTIKYDETKNKKVEAQIINENNEQFLLFTLEGDDLVNSKSDLEVIFPESSKITENLKIDWPLYEIKENNGNSLTLNINNHISKEVFTVLIENVKNSNENRQYEVKVIDNQLKINIPSDLNPGKYIVKSVNFGISNNLLDNNFISQNRDKLTLSNYNLGKINNDILEIDYKKLELQENSKLALVFKDRNNNIKIINAIYDENIAKFNLNELDKKREWIIFDLIEKEENSFEKSIANFYDFNSQIRIIQATEKEVEIISHYVINNQKIIFVVKDINNELNFNNENEIQLKVNKKSSGKFTLKEYYYDLQNKILIFDFVNKISDKLENNDTFEFTSKDNKIKFIVKNNTINNVYPSLDNSIKVKGDYQNNLTFTLVKKLNETATNEIKISYLKLNSKLVNQEEAIWTDLSKDYQLQLTDKQDVLYFLNAILKENNSERQIIDLDFENNQLLKPESIFLTKTLTSVNINENKVKYSLNLTDIYQLTDDFSNNHQLFEIILEHNQKIKKVYAYSNLNNLDIYIDKTKFANYKIKTIKKLNNNSYEKNVVINVL</sequence>
<organism evidence="2 3">
    <name type="scientific">Mesomycoplasma lagogenitalium</name>
    <dbReference type="NCBI Taxonomy" id="171286"/>
    <lineage>
        <taxon>Bacteria</taxon>
        <taxon>Bacillati</taxon>
        <taxon>Mycoplasmatota</taxon>
        <taxon>Mycoplasmoidales</taxon>
        <taxon>Metamycoplasmataceae</taxon>
        <taxon>Mesomycoplasma</taxon>
    </lineage>
</organism>
<dbReference type="EMBL" id="CP122979">
    <property type="protein sequence ID" value="WGI36270.1"/>
    <property type="molecule type" value="Genomic_DNA"/>
</dbReference>
<reference evidence="2" key="1">
    <citation type="submission" date="2023-04" db="EMBL/GenBank/DDBJ databases">
        <title>Completed genome of Mycoplasma lagogenitalium type strain 12MS.</title>
        <authorList>
            <person name="Spergser J."/>
        </authorList>
    </citation>
    <scope>NUCLEOTIDE SEQUENCE</scope>
    <source>
        <strain evidence="2">12MS</strain>
    </source>
</reference>
<dbReference type="Proteomes" id="UP001179842">
    <property type="component" value="Chromosome"/>
</dbReference>
<proteinExistence type="predicted"/>
<evidence type="ECO:0000256" key="1">
    <source>
        <dbReference type="SAM" id="Phobius"/>
    </source>
</evidence>
<keyword evidence="1" id="KW-0812">Transmembrane</keyword>
<dbReference type="RefSeq" id="WP_280101571.1">
    <property type="nucleotide sequence ID" value="NZ_CP122979.1"/>
</dbReference>
<evidence type="ECO:0000313" key="3">
    <source>
        <dbReference type="Proteomes" id="UP001179842"/>
    </source>
</evidence>
<accession>A0ABY8LU68</accession>
<gene>
    <name evidence="2" type="ORF">QEG99_02205</name>
</gene>
<keyword evidence="1" id="KW-0472">Membrane</keyword>
<evidence type="ECO:0000313" key="2">
    <source>
        <dbReference type="EMBL" id="WGI36270.1"/>
    </source>
</evidence>
<protein>
    <recommendedName>
        <fullName evidence="4">DUF1410 domain-containing protein</fullName>
    </recommendedName>
</protein>
<keyword evidence="3" id="KW-1185">Reference proteome</keyword>
<feature type="transmembrane region" description="Helical" evidence="1">
    <location>
        <begin position="12"/>
        <end position="34"/>
    </location>
</feature>
<evidence type="ECO:0008006" key="4">
    <source>
        <dbReference type="Google" id="ProtNLM"/>
    </source>
</evidence>
<name>A0ABY8LU68_9BACT</name>